<dbReference type="EMBL" id="JARK01001356">
    <property type="protein sequence ID" value="EYC21006.1"/>
    <property type="molecule type" value="Genomic_DNA"/>
</dbReference>
<dbReference type="Proteomes" id="UP000024635">
    <property type="component" value="Unassembled WGS sequence"/>
</dbReference>
<dbReference type="PANTHER" id="PTHR24051:SF9">
    <property type="entry name" value="FIBRONECTIN TYPE-III DOMAIN-CONTAINING PROTEIN"/>
    <property type="match status" value="1"/>
</dbReference>
<organism evidence="6 7">
    <name type="scientific">Ancylostoma ceylanicum</name>
    <dbReference type="NCBI Taxonomy" id="53326"/>
    <lineage>
        <taxon>Eukaryota</taxon>
        <taxon>Metazoa</taxon>
        <taxon>Ecdysozoa</taxon>
        <taxon>Nematoda</taxon>
        <taxon>Chromadorea</taxon>
        <taxon>Rhabditida</taxon>
        <taxon>Rhabditina</taxon>
        <taxon>Rhabditomorpha</taxon>
        <taxon>Strongyloidea</taxon>
        <taxon>Ancylostomatidae</taxon>
        <taxon>Ancylostomatinae</taxon>
        <taxon>Ancylostoma</taxon>
    </lineage>
</organism>
<evidence type="ECO:0000313" key="6">
    <source>
        <dbReference type="EMBL" id="EYC21006.1"/>
    </source>
</evidence>
<keyword evidence="3" id="KW-0812">Transmembrane</keyword>
<dbReference type="InterPro" id="IPR036116">
    <property type="entry name" value="FN3_sf"/>
</dbReference>
<dbReference type="InterPro" id="IPR051622">
    <property type="entry name" value="R-tyr_protein_phosphatases"/>
</dbReference>
<keyword evidence="7" id="KW-1185">Reference proteome</keyword>
<feature type="domain" description="Fibronectin type-III" evidence="5">
    <location>
        <begin position="131"/>
        <end position="234"/>
    </location>
</feature>
<name>A0A016V197_9BILA</name>
<dbReference type="Pfam" id="PF00041">
    <property type="entry name" value="fn3"/>
    <property type="match status" value="1"/>
</dbReference>
<feature type="domain" description="Fibronectin type-III" evidence="5">
    <location>
        <begin position="24"/>
        <end position="124"/>
    </location>
</feature>
<keyword evidence="2" id="KW-1015">Disulfide bond</keyword>
<dbReference type="CDD" id="cd00063">
    <property type="entry name" value="FN3"/>
    <property type="match status" value="2"/>
</dbReference>
<dbReference type="InterPro" id="IPR013783">
    <property type="entry name" value="Ig-like_fold"/>
</dbReference>
<protein>
    <recommendedName>
        <fullName evidence="5">Fibronectin type-III domain-containing protein</fullName>
    </recommendedName>
</protein>
<dbReference type="InterPro" id="IPR003961">
    <property type="entry name" value="FN3_dom"/>
</dbReference>
<dbReference type="SMART" id="SM00060">
    <property type="entry name" value="FN3"/>
    <property type="match status" value="3"/>
</dbReference>
<keyword evidence="4" id="KW-0732">Signal</keyword>
<gene>
    <name evidence="6" type="primary">Acey_s0020.g18</name>
    <name evidence="6" type="synonym">Acey-C53A5.13</name>
    <name evidence="6" type="ORF">Y032_0020g18</name>
</gene>
<reference evidence="7" key="1">
    <citation type="journal article" date="2015" name="Nat. Genet.">
        <title>The genome and transcriptome of the zoonotic hookworm Ancylostoma ceylanicum identify infection-specific gene families.</title>
        <authorList>
            <person name="Schwarz E.M."/>
            <person name="Hu Y."/>
            <person name="Antoshechkin I."/>
            <person name="Miller M.M."/>
            <person name="Sternberg P.W."/>
            <person name="Aroian R.V."/>
        </authorList>
    </citation>
    <scope>NUCLEOTIDE SEQUENCE</scope>
    <source>
        <strain evidence="7">HY135</strain>
    </source>
</reference>
<feature type="signal peptide" evidence="4">
    <location>
        <begin position="1"/>
        <end position="17"/>
    </location>
</feature>
<evidence type="ECO:0000256" key="4">
    <source>
        <dbReference type="SAM" id="SignalP"/>
    </source>
</evidence>
<comment type="caution">
    <text evidence="6">The sequence shown here is derived from an EMBL/GenBank/DDBJ whole genome shotgun (WGS) entry which is preliminary data.</text>
</comment>
<feature type="transmembrane region" description="Helical" evidence="3">
    <location>
        <begin position="605"/>
        <end position="630"/>
    </location>
</feature>
<sequence>MITLISIVLYTAWCVNAGFSDFLESDPVEIIDIRNDEATISWRLPPDIANQTNKQRLMITVIRSSYHSGSKSVSVNVGPTLRTYTFTNLVGNTTYRASVETFDVGKKGDVSLWYASNVFTTSLASLQWLAAPTDIVLLDKTNTSLEVSWTAPVFHETGHSAVINQHLMNVYEYLPLSKMLLKKLSINVPVPKTTYSIGRLTPGAVYNITLQAGTNYGYGTLGWAVFSTLYRMEDGFVLKQRMKTPNALTLTWPSQWLPSPTSRFTIRAKTLHSPDNVDKEIMNMGVGEVGKAPEFVLRNLHPGSTYNISITTSVEVAKSRKMNWNQGNLYKTAWSVFSTLTQGEYAVTEPRIVVETDTAASIVFQPLRHLGNVQYQIRYTPLDGVSVETREYYEDELLCPKFGCEWMCALVFNLPRRPREYTFELRAKVDGHWNKWTSIPRRPWNLLERVCSINPPHYFVDNIGNREHMREVDIASANAQLSPTVWRYLVVVDSRQADYSSIDITKLADKPTSDYDHTPYYITASLTPEQVQQNIDFRLGDGQVHGGYLNYPLKESQHDPRWTLVPMSQVENEIMEPRLKTCGFTEEGNFECDMPLGEFISYIPLWIKTALVLCFSAIVFCFCIMLACGIRRFCENPNRTKESSIMYYHNDSPNTTSTTREYRKVERREFSAADREARMRFMEDQSTHTV</sequence>
<feature type="chain" id="PRO_5001490037" description="Fibronectin type-III domain-containing protein" evidence="4">
    <location>
        <begin position="18"/>
        <end position="690"/>
    </location>
</feature>
<keyword evidence="3" id="KW-1133">Transmembrane helix</keyword>
<dbReference type="STRING" id="53326.A0A016V197"/>
<evidence type="ECO:0000256" key="2">
    <source>
        <dbReference type="ARBA" id="ARBA00023157"/>
    </source>
</evidence>
<dbReference type="SUPFAM" id="SSF49265">
    <property type="entry name" value="Fibronectin type III"/>
    <property type="match status" value="2"/>
</dbReference>
<evidence type="ECO:0000259" key="5">
    <source>
        <dbReference type="PROSITE" id="PS50853"/>
    </source>
</evidence>
<dbReference type="PROSITE" id="PS50853">
    <property type="entry name" value="FN3"/>
    <property type="match status" value="2"/>
</dbReference>
<dbReference type="PANTHER" id="PTHR24051">
    <property type="entry name" value="SUSHI DOMAIN-CONTAINING PROTEIN 1"/>
    <property type="match status" value="1"/>
</dbReference>
<evidence type="ECO:0000256" key="3">
    <source>
        <dbReference type="SAM" id="Phobius"/>
    </source>
</evidence>
<keyword evidence="3" id="KW-0472">Membrane</keyword>
<dbReference type="AlphaFoldDB" id="A0A016V197"/>
<proteinExistence type="predicted"/>
<evidence type="ECO:0000256" key="1">
    <source>
        <dbReference type="ARBA" id="ARBA00022737"/>
    </source>
</evidence>
<dbReference type="Gene3D" id="2.60.40.10">
    <property type="entry name" value="Immunoglobulins"/>
    <property type="match status" value="2"/>
</dbReference>
<keyword evidence="1" id="KW-0677">Repeat</keyword>
<accession>A0A016V197</accession>
<evidence type="ECO:0000313" key="7">
    <source>
        <dbReference type="Proteomes" id="UP000024635"/>
    </source>
</evidence>
<dbReference type="OrthoDB" id="6130531at2759"/>